<evidence type="ECO:0000313" key="3">
    <source>
        <dbReference type="EMBL" id="MFD2053648.1"/>
    </source>
</evidence>
<dbReference type="Pfam" id="PF04221">
    <property type="entry name" value="RelB"/>
    <property type="match status" value="1"/>
</dbReference>
<comment type="caution">
    <text evidence="3">The sequence shown here is derived from an EMBL/GenBank/DDBJ whole genome shotgun (WGS) entry which is preliminary data.</text>
</comment>
<gene>
    <name evidence="3" type="ORF">ACFSQT_11275</name>
</gene>
<dbReference type="InterPro" id="IPR013321">
    <property type="entry name" value="Arc_rbn_hlx_hlx"/>
</dbReference>
<evidence type="ECO:0000256" key="1">
    <source>
        <dbReference type="ARBA" id="ARBA00010562"/>
    </source>
</evidence>
<proteinExistence type="inferred from homology"/>
<protein>
    <submittedName>
        <fullName evidence="3">Type II toxin-antitoxin system RelB/DinJ family antitoxin</fullName>
    </submittedName>
</protein>
<dbReference type="PANTHER" id="PTHR38781:SF1">
    <property type="entry name" value="ANTITOXIN DINJ-RELATED"/>
    <property type="match status" value="1"/>
</dbReference>
<dbReference type="InterPro" id="IPR026262">
    <property type="entry name" value="DinJ"/>
</dbReference>
<evidence type="ECO:0000256" key="2">
    <source>
        <dbReference type="ARBA" id="ARBA00022649"/>
    </source>
</evidence>
<dbReference type="NCBIfam" id="TIGR02384">
    <property type="entry name" value="RelB_DinJ"/>
    <property type="match status" value="1"/>
</dbReference>
<organism evidence="3 4">
    <name type="scientific">Mesorhizobium calcicola</name>
    <dbReference type="NCBI Taxonomy" id="1300310"/>
    <lineage>
        <taxon>Bacteria</taxon>
        <taxon>Pseudomonadati</taxon>
        <taxon>Pseudomonadota</taxon>
        <taxon>Alphaproteobacteria</taxon>
        <taxon>Hyphomicrobiales</taxon>
        <taxon>Phyllobacteriaceae</taxon>
        <taxon>Mesorhizobium</taxon>
    </lineage>
</organism>
<dbReference type="PANTHER" id="PTHR38781">
    <property type="entry name" value="ANTITOXIN DINJ-RELATED"/>
    <property type="match status" value="1"/>
</dbReference>
<accession>A0ABW4WBY7</accession>
<keyword evidence="2" id="KW-1277">Toxin-antitoxin system</keyword>
<dbReference type="RefSeq" id="WP_379018515.1">
    <property type="nucleotide sequence ID" value="NZ_JBHUGY010000019.1"/>
</dbReference>
<dbReference type="PIRSF" id="PIRSF003108">
    <property type="entry name" value="DinJ"/>
    <property type="match status" value="1"/>
</dbReference>
<evidence type="ECO:0000313" key="4">
    <source>
        <dbReference type="Proteomes" id="UP001597349"/>
    </source>
</evidence>
<keyword evidence="4" id="KW-1185">Reference proteome</keyword>
<dbReference type="InterPro" id="IPR007337">
    <property type="entry name" value="RelB/DinJ"/>
</dbReference>
<name>A0ABW4WBY7_9HYPH</name>
<dbReference type="Proteomes" id="UP001597349">
    <property type="component" value="Unassembled WGS sequence"/>
</dbReference>
<comment type="similarity">
    <text evidence="1">Belongs to the RelB/DinJ antitoxin family.</text>
</comment>
<reference evidence="4" key="1">
    <citation type="journal article" date="2019" name="Int. J. Syst. Evol. Microbiol.">
        <title>The Global Catalogue of Microorganisms (GCM) 10K type strain sequencing project: providing services to taxonomists for standard genome sequencing and annotation.</title>
        <authorList>
            <consortium name="The Broad Institute Genomics Platform"/>
            <consortium name="The Broad Institute Genome Sequencing Center for Infectious Disease"/>
            <person name="Wu L."/>
            <person name="Ma J."/>
        </authorList>
    </citation>
    <scope>NUCLEOTIDE SEQUENCE [LARGE SCALE GENOMIC DNA]</scope>
    <source>
        <strain evidence="4">CGMCC 1.16226</strain>
    </source>
</reference>
<dbReference type="EMBL" id="JBHUGY010000019">
    <property type="protein sequence ID" value="MFD2053648.1"/>
    <property type="molecule type" value="Genomic_DNA"/>
</dbReference>
<sequence length="90" mass="9957">MAATKMVHVRVDDDTREEASSILGSFGLSLSDAVRIFLHRVVSTQSFPLELKVPNATTRAALAEAREIRKARKARFASPDELFTDLNGKK</sequence>
<dbReference type="Gene3D" id="1.10.1220.10">
    <property type="entry name" value="Met repressor-like"/>
    <property type="match status" value="1"/>
</dbReference>